<evidence type="ECO:0000256" key="5">
    <source>
        <dbReference type="ARBA" id="ARBA00023136"/>
    </source>
</evidence>
<dbReference type="AlphaFoldDB" id="A0A7W6H3F4"/>
<sequence length="387" mass="41624">MRRTKTRSGGASDVVVGLASVVGLTLAGFLAGRDHAGRDGEPWTGDEPAPGGWSDDGKAAGADASSGTQASPLADNRGRSARRPQDVPAKGWMDVLWRTYEEFSSDRLMLVAAGVTFYVLLALFPAITAMISIYGLFTDASNIGDQIATLRGVLPSGALDIISEQMARVASHGDEKLGFGLVFGLGVALWSANAGMKTLFDAMNIVYEEEEKRGFVKLTLVTLAFTLGTIVFLILALAGVVLLPIVLDFIGLGSIESWLLFLRWPVLLLVVAFGLSLVYRTGPSRRTARWRWISPGAGVAALLWVVFSILFSWYVQNFGNYDETYGSLGAAIGFMTWIWISTIVVLLGAELNAELEHQTAEDTTRSPERPLGQRGARMADTLGETKG</sequence>
<dbReference type="InterPro" id="IPR017039">
    <property type="entry name" value="Virul_fac_BrkB"/>
</dbReference>
<evidence type="ECO:0000313" key="8">
    <source>
        <dbReference type="EMBL" id="MBB3996828.1"/>
    </source>
</evidence>
<evidence type="ECO:0000256" key="6">
    <source>
        <dbReference type="SAM" id="MobiDB-lite"/>
    </source>
</evidence>
<feature type="compositionally biased region" description="Basic and acidic residues" evidence="6">
    <location>
        <begin position="358"/>
        <end position="368"/>
    </location>
</feature>
<feature type="transmembrane region" description="Helical" evidence="7">
    <location>
        <begin position="220"/>
        <end position="246"/>
    </location>
</feature>
<feature type="transmembrane region" description="Helical" evidence="7">
    <location>
        <begin position="292"/>
        <end position="315"/>
    </location>
</feature>
<name>A0A7W6H3F4_9HYPH</name>
<keyword evidence="9" id="KW-1185">Reference proteome</keyword>
<dbReference type="RefSeq" id="WP_183197783.1">
    <property type="nucleotide sequence ID" value="NZ_JACIEK010000001.1"/>
</dbReference>
<protein>
    <submittedName>
        <fullName evidence="8">Membrane protein</fullName>
    </submittedName>
</protein>
<dbReference type="PANTHER" id="PTHR30213">
    <property type="entry name" value="INNER MEMBRANE PROTEIN YHJD"/>
    <property type="match status" value="1"/>
</dbReference>
<feature type="transmembrane region" description="Helical" evidence="7">
    <location>
        <begin position="258"/>
        <end position="280"/>
    </location>
</feature>
<comment type="caution">
    <text evidence="8">The sequence shown here is derived from an EMBL/GenBank/DDBJ whole genome shotgun (WGS) entry which is preliminary data.</text>
</comment>
<keyword evidence="2" id="KW-1003">Cell membrane</keyword>
<feature type="region of interest" description="Disordered" evidence="6">
    <location>
        <begin position="34"/>
        <end position="85"/>
    </location>
</feature>
<organism evidence="8 9">
    <name type="scientific">Aureimonas pseudogalii</name>
    <dbReference type="NCBI Taxonomy" id="1744844"/>
    <lineage>
        <taxon>Bacteria</taxon>
        <taxon>Pseudomonadati</taxon>
        <taxon>Pseudomonadota</taxon>
        <taxon>Alphaproteobacteria</taxon>
        <taxon>Hyphomicrobiales</taxon>
        <taxon>Aurantimonadaceae</taxon>
        <taxon>Aureimonas</taxon>
    </lineage>
</organism>
<dbReference type="EMBL" id="JACIEK010000001">
    <property type="protein sequence ID" value="MBB3996828.1"/>
    <property type="molecule type" value="Genomic_DNA"/>
</dbReference>
<dbReference type="NCBIfam" id="TIGR00765">
    <property type="entry name" value="yihY_not_rbn"/>
    <property type="match status" value="1"/>
</dbReference>
<feature type="transmembrane region" description="Helical" evidence="7">
    <location>
        <begin position="177"/>
        <end position="200"/>
    </location>
</feature>
<evidence type="ECO:0000256" key="4">
    <source>
        <dbReference type="ARBA" id="ARBA00022989"/>
    </source>
</evidence>
<evidence type="ECO:0000313" key="9">
    <source>
        <dbReference type="Proteomes" id="UP000542776"/>
    </source>
</evidence>
<comment type="subcellular location">
    <subcellularLocation>
        <location evidence="1">Cell membrane</location>
        <topology evidence="1">Multi-pass membrane protein</topology>
    </subcellularLocation>
</comment>
<proteinExistence type="predicted"/>
<gene>
    <name evidence="8" type="ORF">GGR04_000649</name>
</gene>
<feature type="transmembrane region" description="Helical" evidence="7">
    <location>
        <begin position="327"/>
        <end position="349"/>
    </location>
</feature>
<feature type="transmembrane region" description="Helical" evidence="7">
    <location>
        <begin position="108"/>
        <end position="137"/>
    </location>
</feature>
<dbReference type="PANTHER" id="PTHR30213:SF0">
    <property type="entry name" value="UPF0761 MEMBRANE PROTEIN YIHY"/>
    <property type="match status" value="1"/>
</dbReference>
<evidence type="ECO:0000256" key="7">
    <source>
        <dbReference type="SAM" id="Phobius"/>
    </source>
</evidence>
<keyword evidence="5 7" id="KW-0472">Membrane</keyword>
<accession>A0A7W6H3F4</accession>
<dbReference type="Pfam" id="PF03631">
    <property type="entry name" value="Virul_fac_BrkB"/>
    <property type="match status" value="1"/>
</dbReference>
<dbReference type="GO" id="GO:0005886">
    <property type="term" value="C:plasma membrane"/>
    <property type="evidence" value="ECO:0007669"/>
    <property type="project" value="UniProtKB-SubCell"/>
</dbReference>
<evidence type="ECO:0000256" key="1">
    <source>
        <dbReference type="ARBA" id="ARBA00004651"/>
    </source>
</evidence>
<feature type="region of interest" description="Disordered" evidence="6">
    <location>
        <begin position="358"/>
        <end position="387"/>
    </location>
</feature>
<dbReference type="Proteomes" id="UP000542776">
    <property type="component" value="Unassembled WGS sequence"/>
</dbReference>
<keyword evidence="4 7" id="KW-1133">Transmembrane helix</keyword>
<keyword evidence="3 7" id="KW-0812">Transmembrane</keyword>
<reference evidence="8 9" key="1">
    <citation type="submission" date="2020-08" db="EMBL/GenBank/DDBJ databases">
        <title>Genomic Encyclopedia of Type Strains, Phase IV (KMG-IV): sequencing the most valuable type-strain genomes for metagenomic binning, comparative biology and taxonomic classification.</title>
        <authorList>
            <person name="Goeker M."/>
        </authorList>
    </citation>
    <scope>NUCLEOTIDE SEQUENCE [LARGE SCALE GENOMIC DNA]</scope>
    <source>
        <strain evidence="8 9">DSM 102238</strain>
    </source>
</reference>
<evidence type="ECO:0000256" key="3">
    <source>
        <dbReference type="ARBA" id="ARBA00022692"/>
    </source>
</evidence>
<evidence type="ECO:0000256" key="2">
    <source>
        <dbReference type="ARBA" id="ARBA00022475"/>
    </source>
</evidence>